<dbReference type="GO" id="GO:0004672">
    <property type="term" value="F:protein kinase activity"/>
    <property type="evidence" value="ECO:0007669"/>
    <property type="project" value="InterPro"/>
</dbReference>
<dbReference type="Gene3D" id="1.10.510.10">
    <property type="entry name" value="Transferase(Phosphotransferase) domain 1"/>
    <property type="match status" value="1"/>
</dbReference>
<proteinExistence type="predicted"/>
<dbReference type="EMBL" id="MK072386">
    <property type="protein sequence ID" value="AYV83117.1"/>
    <property type="molecule type" value="Genomic_DNA"/>
</dbReference>
<dbReference type="InterPro" id="IPR011009">
    <property type="entry name" value="Kinase-like_dom_sf"/>
</dbReference>
<protein>
    <recommendedName>
        <fullName evidence="1">Protein kinase domain-containing protein</fullName>
    </recommendedName>
</protein>
<organism evidence="2">
    <name type="scientific">Hyperionvirus sp</name>
    <dbReference type="NCBI Taxonomy" id="2487770"/>
    <lineage>
        <taxon>Viruses</taxon>
        <taxon>Varidnaviria</taxon>
        <taxon>Bamfordvirae</taxon>
        <taxon>Nucleocytoviricota</taxon>
        <taxon>Megaviricetes</taxon>
        <taxon>Imitervirales</taxon>
        <taxon>Mimiviridae</taxon>
        <taxon>Klosneuvirinae</taxon>
    </lineage>
</organism>
<name>A0A3G5A7A2_9VIRU</name>
<dbReference type="SUPFAM" id="SSF56112">
    <property type="entry name" value="Protein kinase-like (PK-like)"/>
    <property type="match status" value="1"/>
</dbReference>
<feature type="domain" description="Protein kinase" evidence="1">
    <location>
        <begin position="60"/>
        <end position="367"/>
    </location>
</feature>
<evidence type="ECO:0000259" key="1">
    <source>
        <dbReference type="PROSITE" id="PS50011"/>
    </source>
</evidence>
<dbReference type="GO" id="GO:0005524">
    <property type="term" value="F:ATP binding"/>
    <property type="evidence" value="ECO:0007669"/>
    <property type="project" value="InterPro"/>
</dbReference>
<evidence type="ECO:0000313" key="2">
    <source>
        <dbReference type="EMBL" id="AYV83117.1"/>
    </source>
</evidence>
<accession>A0A3G5A7A2</accession>
<dbReference type="PROSITE" id="PS50011">
    <property type="entry name" value="PROTEIN_KINASE_DOM"/>
    <property type="match status" value="1"/>
</dbReference>
<gene>
    <name evidence="2" type="ORF">Hyperionvirus4_82</name>
</gene>
<dbReference type="InterPro" id="IPR000719">
    <property type="entry name" value="Prot_kinase_dom"/>
</dbReference>
<reference evidence="2" key="1">
    <citation type="submission" date="2018-10" db="EMBL/GenBank/DDBJ databases">
        <title>Hidden diversity of soil giant viruses.</title>
        <authorList>
            <person name="Schulz F."/>
            <person name="Alteio L."/>
            <person name="Goudeau D."/>
            <person name="Ryan E.M."/>
            <person name="Malmstrom R.R."/>
            <person name="Blanchard J."/>
            <person name="Woyke T."/>
        </authorList>
    </citation>
    <scope>NUCLEOTIDE SEQUENCE</scope>
    <source>
        <strain evidence="2">HYV1</strain>
    </source>
</reference>
<sequence length="367" mass="42400">MYHQKYLKYKAKYYNYLHLHGGNAISNTKALIDKKLTNLPQCYKLPFSCMVPINFDASWLQIKKFLGGGRINEIFDAEISDDIKRSIIVRIRPITASTLRDESIASIFRELRIHFQVNTLREMNYSPNFVYLFNYFICETPKELTDEYKKNLSSPERINRLEEIKNKKLIDAVQEGISPDEWMEAQLYEPSSNISLLDFSRKYVGTQLCETRPSLEGIYSPDTDSYSIYTLLEKADTDLRKIASELDPLILMNIYQQTIISLEIAYASIGLIHNDLIPANIFIKYIPKDIKYFQYGISGKRILLNNLGYLVLIGDFGESRTNTNENPDISAKERVNDYIQLLRANPHPALTDFSSLKAIMDVLIPKK</sequence>